<dbReference type="PROSITE" id="PS50866">
    <property type="entry name" value="GOLD"/>
    <property type="match status" value="1"/>
</dbReference>
<dbReference type="SUPFAM" id="SSF47027">
    <property type="entry name" value="Acyl-CoA binding protein"/>
    <property type="match status" value="1"/>
</dbReference>
<evidence type="ECO:0000313" key="5">
    <source>
        <dbReference type="EMBL" id="KAF6035296.1"/>
    </source>
</evidence>
<evidence type="ECO:0008006" key="7">
    <source>
        <dbReference type="Google" id="ProtNLM"/>
    </source>
</evidence>
<dbReference type="EMBL" id="VXIV02000900">
    <property type="protein sequence ID" value="KAF6035296.1"/>
    <property type="molecule type" value="Genomic_DNA"/>
</dbReference>
<dbReference type="AlphaFoldDB" id="A0A7J7KCN4"/>
<dbReference type="OrthoDB" id="5839451at2759"/>
<evidence type="ECO:0000256" key="2">
    <source>
        <dbReference type="SAM" id="MobiDB-lite"/>
    </source>
</evidence>
<dbReference type="InterPro" id="IPR035984">
    <property type="entry name" value="Acyl-CoA-binding_sf"/>
</dbReference>
<feature type="region of interest" description="Disordered" evidence="2">
    <location>
        <begin position="354"/>
        <end position="393"/>
    </location>
</feature>
<evidence type="ECO:0000313" key="6">
    <source>
        <dbReference type="Proteomes" id="UP000593567"/>
    </source>
</evidence>
<evidence type="ECO:0000259" key="3">
    <source>
        <dbReference type="PROSITE" id="PS50866"/>
    </source>
</evidence>
<feature type="domain" description="GOLD" evidence="3">
    <location>
        <begin position="293"/>
        <end position="440"/>
    </location>
</feature>
<feature type="compositionally biased region" description="Acidic residues" evidence="2">
    <location>
        <begin position="360"/>
        <end position="369"/>
    </location>
</feature>
<comment type="caution">
    <text evidence="5">The sequence shown here is derived from an EMBL/GenBank/DDBJ whole genome shotgun (WGS) entry which is preliminary data.</text>
</comment>
<dbReference type="GO" id="GO:0000139">
    <property type="term" value="C:Golgi membrane"/>
    <property type="evidence" value="ECO:0007669"/>
    <property type="project" value="TreeGrafter"/>
</dbReference>
<dbReference type="Pfam" id="PF13897">
    <property type="entry name" value="GOLD_2"/>
    <property type="match status" value="1"/>
</dbReference>
<dbReference type="InterPro" id="IPR014352">
    <property type="entry name" value="FERM/acyl-CoA-bd_prot_sf"/>
</dbReference>
<gene>
    <name evidence="5" type="ORF">EB796_006404</name>
</gene>
<sequence>MDLNGEASGEQGDVTEPSNLIPLEQLYRLCMKYYKENIGNAMPIPYKEKTYLLALHKQVTCGKYQAESGNEPGFLDVVGNDRKQAWQALGEMSKDRAMKEFIKVLHKCSPSLKPYLYAYNVQKEEEERQRIAEAERQKKAEEEAEKARQQAEESQRLSAGQPSSQQLMQEQQVRQALNQQTEGQFRAYAQSQFPGSVEQQDALIKQLQEQHFQQYVRQMYEQQLQQQQLGAGSPQAQSSSMAAAGQSTQQPGAALSGPTHDEQINGSHQAIVEHTASMWTQKDIVTFKNTIKKESKMENHTDCIIKVGSGETVTIRVPTHENGNCLFWEFATDHYDIAFGIYFEWTPATGEGIHLHVSDSSDDEDEEQTSDGKSDAEKGEGAAKPRGPPTDEIIPIYRRDSHEEVYCGSHVYPGRGVYLLKFDNSYSLWRSKTLYYRVYYSR</sequence>
<feature type="compositionally biased region" description="Basic and acidic residues" evidence="2">
    <location>
        <begin position="130"/>
        <end position="155"/>
    </location>
</feature>
<dbReference type="PANTHER" id="PTHR22973">
    <property type="entry name" value="LD35087P"/>
    <property type="match status" value="1"/>
</dbReference>
<feature type="compositionally biased region" description="Basic and acidic residues" evidence="2">
    <location>
        <begin position="370"/>
        <end position="383"/>
    </location>
</feature>
<dbReference type="InterPro" id="IPR036598">
    <property type="entry name" value="GOLD_dom_sf"/>
</dbReference>
<dbReference type="Gene3D" id="1.20.80.10">
    <property type="match status" value="1"/>
</dbReference>
<dbReference type="Pfam" id="PF00887">
    <property type="entry name" value="ACBP"/>
    <property type="match status" value="1"/>
</dbReference>
<evidence type="ECO:0000259" key="4">
    <source>
        <dbReference type="PROSITE" id="PS51228"/>
    </source>
</evidence>
<dbReference type="InterPro" id="IPR009038">
    <property type="entry name" value="GOLD_dom"/>
</dbReference>
<feature type="compositionally biased region" description="Low complexity" evidence="2">
    <location>
        <begin position="161"/>
        <end position="175"/>
    </location>
</feature>
<organism evidence="5 6">
    <name type="scientific">Bugula neritina</name>
    <name type="common">Brown bryozoan</name>
    <name type="synonym">Sertularia neritina</name>
    <dbReference type="NCBI Taxonomy" id="10212"/>
    <lineage>
        <taxon>Eukaryota</taxon>
        <taxon>Metazoa</taxon>
        <taxon>Spiralia</taxon>
        <taxon>Lophotrochozoa</taxon>
        <taxon>Bryozoa</taxon>
        <taxon>Gymnolaemata</taxon>
        <taxon>Cheilostomatida</taxon>
        <taxon>Flustrina</taxon>
        <taxon>Buguloidea</taxon>
        <taxon>Bugulidae</taxon>
        <taxon>Bugula</taxon>
    </lineage>
</organism>
<feature type="compositionally biased region" description="Low complexity" evidence="2">
    <location>
        <begin position="227"/>
        <end position="250"/>
    </location>
</feature>
<feature type="region of interest" description="Disordered" evidence="2">
    <location>
        <begin position="227"/>
        <end position="261"/>
    </location>
</feature>
<evidence type="ECO:0000256" key="1">
    <source>
        <dbReference type="ARBA" id="ARBA00022990"/>
    </source>
</evidence>
<reference evidence="5" key="1">
    <citation type="submission" date="2020-06" db="EMBL/GenBank/DDBJ databases">
        <title>Draft genome of Bugula neritina, a colonial animal packing powerful symbionts and potential medicines.</title>
        <authorList>
            <person name="Rayko M."/>
        </authorList>
    </citation>
    <scope>NUCLEOTIDE SEQUENCE [LARGE SCALE GENOMIC DNA]</scope>
    <source>
        <strain evidence="5">Kwan_BN1</strain>
    </source>
</reference>
<name>A0A7J7KCN4_BUGNE</name>
<feature type="domain" description="ACB" evidence="4">
    <location>
        <begin position="23"/>
        <end position="114"/>
    </location>
</feature>
<keyword evidence="1" id="KW-0007">Acetylation</keyword>
<feature type="region of interest" description="Disordered" evidence="2">
    <location>
        <begin position="130"/>
        <end position="178"/>
    </location>
</feature>
<accession>A0A7J7KCN4</accession>
<dbReference type="InterPro" id="IPR000582">
    <property type="entry name" value="Acyl-CoA-binding_protein"/>
</dbReference>
<dbReference type="PANTHER" id="PTHR22973:SF12">
    <property type="entry name" value="LD35087P"/>
    <property type="match status" value="1"/>
</dbReference>
<proteinExistence type="predicted"/>
<dbReference type="GO" id="GO:0000062">
    <property type="term" value="F:fatty-acyl-CoA binding"/>
    <property type="evidence" value="ECO:0007669"/>
    <property type="project" value="InterPro"/>
</dbReference>
<dbReference type="PROSITE" id="PS51228">
    <property type="entry name" value="ACB_2"/>
    <property type="match status" value="1"/>
</dbReference>
<dbReference type="Proteomes" id="UP000593567">
    <property type="component" value="Unassembled WGS sequence"/>
</dbReference>
<dbReference type="Gene3D" id="2.60.120.680">
    <property type="entry name" value="GOLD domain"/>
    <property type="match status" value="1"/>
</dbReference>
<keyword evidence="6" id="KW-1185">Reference proteome</keyword>
<dbReference type="InterPro" id="IPR052269">
    <property type="entry name" value="Golgi-PI4KB_interaction"/>
</dbReference>
<dbReference type="SUPFAM" id="SSF101576">
    <property type="entry name" value="Supernatant protein factor (SPF), C-terminal domain"/>
    <property type="match status" value="1"/>
</dbReference>
<protein>
    <recommendedName>
        <fullName evidence="7">ACBD3</fullName>
    </recommendedName>
</protein>